<name>A0ABW4ASS3_9ACTN</name>
<keyword evidence="2" id="KW-1185">Reference proteome</keyword>
<dbReference type="Proteomes" id="UP001597183">
    <property type="component" value="Unassembled WGS sequence"/>
</dbReference>
<organism evidence="1 2">
    <name type="scientific">Actinoplanes sichuanensis</name>
    <dbReference type="NCBI Taxonomy" id="512349"/>
    <lineage>
        <taxon>Bacteria</taxon>
        <taxon>Bacillati</taxon>
        <taxon>Actinomycetota</taxon>
        <taxon>Actinomycetes</taxon>
        <taxon>Micromonosporales</taxon>
        <taxon>Micromonosporaceae</taxon>
        <taxon>Actinoplanes</taxon>
    </lineage>
</organism>
<comment type="caution">
    <text evidence="1">The sequence shown here is derived from an EMBL/GenBank/DDBJ whole genome shotgun (WGS) entry which is preliminary data.</text>
</comment>
<dbReference type="RefSeq" id="WP_317794925.1">
    <property type="nucleotide sequence ID" value="NZ_AP028461.1"/>
</dbReference>
<protein>
    <recommendedName>
        <fullName evidence="3">Excreted virulence factor EspC, type VII ESX diderm</fullName>
    </recommendedName>
</protein>
<evidence type="ECO:0008006" key="3">
    <source>
        <dbReference type="Google" id="ProtNLM"/>
    </source>
</evidence>
<proteinExistence type="predicted"/>
<gene>
    <name evidence="1" type="ORF">ACFQ5G_52100</name>
</gene>
<reference evidence="2" key="1">
    <citation type="journal article" date="2019" name="Int. J. Syst. Evol. Microbiol.">
        <title>The Global Catalogue of Microorganisms (GCM) 10K type strain sequencing project: providing services to taxonomists for standard genome sequencing and annotation.</title>
        <authorList>
            <consortium name="The Broad Institute Genomics Platform"/>
            <consortium name="The Broad Institute Genome Sequencing Center for Infectious Disease"/>
            <person name="Wu L."/>
            <person name="Ma J."/>
        </authorList>
    </citation>
    <scope>NUCLEOTIDE SEQUENCE [LARGE SCALE GENOMIC DNA]</scope>
    <source>
        <strain evidence="2">CCM 7526</strain>
    </source>
</reference>
<accession>A0ABW4ASS3</accession>
<dbReference type="EMBL" id="JBHTMK010000076">
    <property type="protein sequence ID" value="MFD1373927.1"/>
    <property type="molecule type" value="Genomic_DNA"/>
</dbReference>
<sequence>MDVDIEGLRRTAIRIRTPLVAVDHAIGRELPRLTVTGPAAGWDFAPTLGETSARWSDYLRDLTLRVRALGDDLSTSANELEASDQTAARSFNFPVR</sequence>
<evidence type="ECO:0000313" key="2">
    <source>
        <dbReference type="Proteomes" id="UP001597183"/>
    </source>
</evidence>
<evidence type="ECO:0000313" key="1">
    <source>
        <dbReference type="EMBL" id="MFD1373927.1"/>
    </source>
</evidence>